<keyword evidence="6" id="KW-0276">Fatty acid metabolism</keyword>
<dbReference type="NCBIfam" id="TIGR00747">
    <property type="entry name" value="fabH"/>
    <property type="match status" value="1"/>
</dbReference>
<dbReference type="Pfam" id="PF08545">
    <property type="entry name" value="ACP_syn_III"/>
    <property type="match status" value="1"/>
</dbReference>
<evidence type="ECO:0000313" key="14">
    <source>
        <dbReference type="Proteomes" id="UP000309992"/>
    </source>
</evidence>
<organism evidence="13 14">
    <name type="scientific">Prauserella endophytica</name>
    <dbReference type="NCBI Taxonomy" id="1592324"/>
    <lineage>
        <taxon>Bacteria</taxon>
        <taxon>Bacillati</taxon>
        <taxon>Actinomycetota</taxon>
        <taxon>Actinomycetes</taxon>
        <taxon>Pseudonocardiales</taxon>
        <taxon>Pseudonocardiaceae</taxon>
        <taxon>Prauserella</taxon>
        <taxon>Prauserella coralliicola group</taxon>
    </lineage>
</organism>
<dbReference type="EMBL" id="SWMS01000015">
    <property type="protein sequence ID" value="TKG66654.1"/>
    <property type="molecule type" value="Genomic_DNA"/>
</dbReference>
<dbReference type="CDD" id="cd00830">
    <property type="entry name" value="KAS_III"/>
    <property type="match status" value="1"/>
</dbReference>
<dbReference type="Proteomes" id="UP000309992">
    <property type="component" value="Unassembled WGS sequence"/>
</dbReference>
<keyword evidence="9" id="KW-0012">Acyltransferase</keyword>
<accession>A0ABY2RZD7</accession>
<dbReference type="InterPro" id="IPR013747">
    <property type="entry name" value="ACP_syn_III_C"/>
</dbReference>
<comment type="similarity">
    <text evidence="2">Belongs to the thiolase-like superfamily. FabH family.</text>
</comment>
<dbReference type="Gene3D" id="3.40.47.10">
    <property type="match status" value="1"/>
</dbReference>
<comment type="pathway">
    <text evidence="1">Lipid metabolism.</text>
</comment>
<feature type="domain" description="Beta-ketoacyl-[acyl-carrier-protein] synthase III N-terminal" evidence="12">
    <location>
        <begin position="106"/>
        <end position="185"/>
    </location>
</feature>
<dbReference type="PANTHER" id="PTHR34069:SF2">
    <property type="entry name" value="BETA-KETOACYL-[ACYL-CARRIER-PROTEIN] SYNTHASE III"/>
    <property type="match status" value="1"/>
</dbReference>
<dbReference type="RefSeq" id="WP_137096212.1">
    <property type="nucleotide sequence ID" value="NZ_SWMS01000015.1"/>
</dbReference>
<evidence type="ECO:0000259" key="12">
    <source>
        <dbReference type="Pfam" id="PF08545"/>
    </source>
</evidence>
<keyword evidence="5" id="KW-0808">Transferase</keyword>
<dbReference type="SUPFAM" id="SSF53901">
    <property type="entry name" value="Thiolase-like"/>
    <property type="match status" value="1"/>
</dbReference>
<evidence type="ECO:0000256" key="6">
    <source>
        <dbReference type="ARBA" id="ARBA00022832"/>
    </source>
</evidence>
<protein>
    <submittedName>
        <fullName evidence="13">Ketoacyl-ACP synthase III</fullName>
    </submittedName>
</protein>
<feature type="transmembrane region" description="Helical" evidence="10">
    <location>
        <begin position="307"/>
        <end position="327"/>
    </location>
</feature>
<evidence type="ECO:0000256" key="10">
    <source>
        <dbReference type="SAM" id="Phobius"/>
    </source>
</evidence>
<keyword evidence="10" id="KW-0472">Membrane</keyword>
<keyword evidence="10" id="KW-1133">Transmembrane helix</keyword>
<comment type="caution">
    <text evidence="13">The sequence shown here is derived from an EMBL/GenBank/DDBJ whole genome shotgun (WGS) entry which is preliminary data.</text>
</comment>
<keyword evidence="10" id="KW-0812">Transmembrane</keyword>
<dbReference type="InterPro" id="IPR004655">
    <property type="entry name" value="FabH"/>
</dbReference>
<dbReference type="InterPro" id="IPR013751">
    <property type="entry name" value="ACP_syn_III_N"/>
</dbReference>
<evidence type="ECO:0000256" key="2">
    <source>
        <dbReference type="ARBA" id="ARBA00008642"/>
    </source>
</evidence>
<dbReference type="NCBIfam" id="NF006829">
    <property type="entry name" value="PRK09352.1"/>
    <property type="match status" value="1"/>
</dbReference>
<evidence type="ECO:0000256" key="4">
    <source>
        <dbReference type="ARBA" id="ARBA00022516"/>
    </source>
</evidence>
<evidence type="ECO:0000256" key="5">
    <source>
        <dbReference type="ARBA" id="ARBA00022679"/>
    </source>
</evidence>
<reference evidence="13 14" key="1">
    <citation type="journal article" date="2015" name="Antonie Van Leeuwenhoek">
        <title>Prauserella endophytica sp. nov., an endophytic actinobacterium isolated from Tamarix taklamakanensis.</title>
        <authorList>
            <person name="Liu J.M."/>
            <person name="Habden X."/>
            <person name="Guo L."/>
            <person name="Tuo L."/>
            <person name="Jiang Z.K."/>
            <person name="Liu S.W."/>
            <person name="Liu X.F."/>
            <person name="Chen L."/>
            <person name="Li R.F."/>
            <person name="Zhang Y.Q."/>
            <person name="Sun C.H."/>
        </authorList>
    </citation>
    <scope>NUCLEOTIDE SEQUENCE [LARGE SCALE GENOMIC DNA]</scope>
    <source>
        <strain evidence="13 14">CGMCC 4.7182</strain>
    </source>
</reference>
<evidence type="ECO:0000256" key="1">
    <source>
        <dbReference type="ARBA" id="ARBA00005189"/>
    </source>
</evidence>
<keyword evidence="4" id="KW-0444">Lipid biosynthesis</keyword>
<evidence type="ECO:0000256" key="7">
    <source>
        <dbReference type="ARBA" id="ARBA00023098"/>
    </source>
</evidence>
<keyword evidence="7" id="KW-0443">Lipid metabolism</keyword>
<evidence type="ECO:0000256" key="3">
    <source>
        <dbReference type="ARBA" id="ARBA00022490"/>
    </source>
</evidence>
<feature type="domain" description="Beta-ketoacyl-[acyl-carrier-protein] synthase III C-terminal" evidence="11">
    <location>
        <begin position="237"/>
        <end position="326"/>
    </location>
</feature>
<keyword evidence="8" id="KW-0275">Fatty acid biosynthesis</keyword>
<evidence type="ECO:0000256" key="9">
    <source>
        <dbReference type="ARBA" id="ARBA00023315"/>
    </source>
</evidence>
<evidence type="ECO:0000259" key="11">
    <source>
        <dbReference type="Pfam" id="PF08541"/>
    </source>
</evidence>
<sequence>MNTAILGTGSYLPDGVLTSAELGERLGVGEEWVLRKTGIRQRRVAAAHEATSDLGSHAAERALEAAGIPAADVDLIVLATSTKDQPMPATACQVQANIGAHHAAAFDIDAVCTGFVYGLVTANAMLTADPERRVAVVIGADLYSRFLDYDDRRTSCLLGDGAGAVVLAKSGEHQGIITSTIGSDGRLAHLVQIPGGGSRRPPSFETVAGGEHYFTMIGREVRNLAAEVLPEVVAELLKSADLTLEDVELLVPHQANGVMLAEWAESLRLAPGQLHLTVDRYGNTGAASVPITLDDAVRAGRLSPGDIALLLAFGGGMTWGGTAIRWLPGSRARA</sequence>
<dbReference type="PANTHER" id="PTHR34069">
    <property type="entry name" value="3-OXOACYL-[ACYL-CARRIER-PROTEIN] SYNTHASE 3"/>
    <property type="match status" value="1"/>
</dbReference>
<dbReference type="InterPro" id="IPR016039">
    <property type="entry name" value="Thiolase-like"/>
</dbReference>
<gene>
    <name evidence="13" type="ORF">FCN18_24635</name>
</gene>
<evidence type="ECO:0000256" key="8">
    <source>
        <dbReference type="ARBA" id="ARBA00023160"/>
    </source>
</evidence>
<name>A0ABY2RZD7_9PSEU</name>
<keyword evidence="14" id="KW-1185">Reference proteome</keyword>
<proteinExistence type="inferred from homology"/>
<evidence type="ECO:0000313" key="13">
    <source>
        <dbReference type="EMBL" id="TKG66654.1"/>
    </source>
</evidence>
<dbReference type="Pfam" id="PF08541">
    <property type="entry name" value="ACP_syn_III_C"/>
    <property type="match status" value="1"/>
</dbReference>
<keyword evidence="3" id="KW-0963">Cytoplasm</keyword>